<dbReference type="SUPFAM" id="SSF46626">
    <property type="entry name" value="Cytochrome c"/>
    <property type="match status" value="2"/>
</dbReference>
<keyword evidence="7" id="KW-1185">Reference proteome</keyword>
<dbReference type="GO" id="GO:0020037">
    <property type="term" value="F:heme binding"/>
    <property type="evidence" value="ECO:0007669"/>
    <property type="project" value="InterPro"/>
</dbReference>
<dbReference type="PANTHER" id="PTHR35008">
    <property type="entry name" value="BLL4482 PROTEIN-RELATED"/>
    <property type="match status" value="1"/>
</dbReference>
<feature type="domain" description="Cytochrome c" evidence="5">
    <location>
        <begin position="52"/>
        <end position="151"/>
    </location>
</feature>
<dbReference type="Pfam" id="PF00034">
    <property type="entry name" value="Cytochrom_C"/>
    <property type="match status" value="2"/>
</dbReference>
<evidence type="ECO:0000313" key="7">
    <source>
        <dbReference type="Proteomes" id="UP000285190"/>
    </source>
</evidence>
<gene>
    <name evidence="6" type="ORF">D3870_05550</name>
</gene>
<keyword evidence="2 4" id="KW-0479">Metal-binding</keyword>
<dbReference type="GO" id="GO:0009055">
    <property type="term" value="F:electron transfer activity"/>
    <property type="evidence" value="ECO:0007669"/>
    <property type="project" value="InterPro"/>
</dbReference>
<dbReference type="EMBL" id="QYUN01000002">
    <property type="protein sequence ID" value="RJG05552.1"/>
    <property type="molecule type" value="Genomic_DNA"/>
</dbReference>
<proteinExistence type="predicted"/>
<evidence type="ECO:0000256" key="1">
    <source>
        <dbReference type="ARBA" id="ARBA00022617"/>
    </source>
</evidence>
<keyword evidence="3 4" id="KW-0408">Iron</keyword>
<dbReference type="OrthoDB" id="9809720at2"/>
<evidence type="ECO:0000256" key="2">
    <source>
        <dbReference type="ARBA" id="ARBA00022723"/>
    </source>
</evidence>
<dbReference type="Gene3D" id="1.10.760.10">
    <property type="entry name" value="Cytochrome c-like domain"/>
    <property type="match status" value="2"/>
</dbReference>
<evidence type="ECO:0000256" key="3">
    <source>
        <dbReference type="ARBA" id="ARBA00023004"/>
    </source>
</evidence>
<name>A0A418WZC4_9BURK</name>
<dbReference type="PANTHER" id="PTHR35008:SF8">
    <property type="entry name" value="ALCOHOL DEHYDROGENASE CYTOCHROME C SUBUNIT"/>
    <property type="match status" value="1"/>
</dbReference>
<evidence type="ECO:0000256" key="4">
    <source>
        <dbReference type="PROSITE-ProRule" id="PRU00433"/>
    </source>
</evidence>
<organism evidence="6 7">
    <name type="scientific">Noviherbaspirillum cavernae</name>
    <dbReference type="NCBI Taxonomy" id="2320862"/>
    <lineage>
        <taxon>Bacteria</taxon>
        <taxon>Pseudomonadati</taxon>
        <taxon>Pseudomonadota</taxon>
        <taxon>Betaproteobacteria</taxon>
        <taxon>Burkholderiales</taxon>
        <taxon>Oxalobacteraceae</taxon>
        <taxon>Noviherbaspirillum</taxon>
    </lineage>
</organism>
<dbReference type="InterPro" id="IPR009056">
    <property type="entry name" value="Cyt_c-like_dom"/>
</dbReference>
<keyword evidence="1 4" id="KW-0349">Heme</keyword>
<accession>A0A418WZC4</accession>
<dbReference type="InterPro" id="IPR036909">
    <property type="entry name" value="Cyt_c-like_dom_sf"/>
</dbReference>
<dbReference type="Proteomes" id="UP000285190">
    <property type="component" value="Unassembled WGS sequence"/>
</dbReference>
<sequence>MKKRYRIPIIAVASIALLVGIAAAAAKIVSDKKMHRVVQVEIAPLAHAAGAATVERGRYLFQSRGCADCHGASGQGSVFIDDPNGLYVKAPDITPAPDSVVAAYAERDWVRTVRHGVKPNGKPALIMPSEDYNRMTDADMASLIAYLRSMPPATGDAGEVRLPLIVRALYAVGEVRDAAEKINHALPPSRPVAKAVTVEHGAYVANMCIGCHGDGLTGGKIPGSPPDWPPATDLTPGPRGAMVRYDSADKFTVMIRTGKRPDGSAVSKVMPFNSLKELDDTDVGALHLFLKSLPARPDGKS</sequence>
<dbReference type="InterPro" id="IPR051459">
    <property type="entry name" value="Cytochrome_c-type_DH"/>
</dbReference>
<evidence type="ECO:0000259" key="5">
    <source>
        <dbReference type="PROSITE" id="PS51007"/>
    </source>
</evidence>
<feature type="domain" description="Cytochrome c" evidence="5">
    <location>
        <begin position="196"/>
        <end position="294"/>
    </location>
</feature>
<evidence type="ECO:0000313" key="6">
    <source>
        <dbReference type="EMBL" id="RJG05552.1"/>
    </source>
</evidence>
<dbReference type="PROSITE" id="PS51007">
    <property type="entry name" value="CYTC"/>
    <property type="match status" value="2"/>
</dbReference>
<protein>
    <submittedName>
        <fullName evidence="6">Cytochrome c</fullName>
    </submittedName>
</protein>
<dbReference type="GO" id="GO:0046872">
    <property type="term" value="F:metal ion binding"/>
    <property type="evidence" value="ECO:0007669"/>
    <property type="project" value="UniProtKB-KW"/>
</dbReference>
<dbReference type="AlphaFoldDB" id="A0A418WZC4"/>
<dbReference type="RefSeq" id="WP_119737350.1">
    <property type="nucleotide sequence ID" value="NZ_QYUN01000002.1"/>
</dbReference>
<comment type="caution">
    <text evidence="6">The sequence shown here is derived from an EMBL/GenBank/DDBJ whole genome shotgun (WGS) entry which is preliminary data.</text>
</comment>
<reference evidence="6 7" key="1">
    <citation type="submission" date="2018-09" db="EMBL/GenBank/DDBJ databases">
        <authorList>
            <person name="Zhu H."/>
        </authorList>
    </citation>
    <scope>NUCLEOTIDE SEQUENCE [LARGE SCALE GENOMIC DNA]</scope>
    <source>
        <strain evidence="6 7">K2R10-39</strain>
    </source>
</reference>